<dbReference type="Pfam" id="PF01556">
    <property type="entry name" value="DnaJ_C"/>
    <property type="match status" value="1"/>
</dbReference>
<feature type="domain" description="CR-type" evidence="9">
    <location>
        <begin position="124"/>
        <end position="210"/>
    </location>
</feature>
<dbReference type="Proteomes" id="UP000239899">
    <property type="component" value="Unassembled WGS sequence"/>
</dbReference>
<dbReference type="PANTHER" id="PTHR43096:SF52">
    <property type="entry name" value="DNAJ HOMOLOG 1, MITOCHONDRIAL-RELATED"/>
    <property type="match status" value="1"/>
</dbReference>
<sequence length="361" mass="38410">MAATRAAAAAAASSSAGADRCHFAVLGLPRSATRDQVKQAYRRLARQWHPDVNSAPEAVERFKLISQAFEVLSDPLLRQQYEESQWGTDTSGSSGSGSSSSSNGGASPDVHALLQLGFREAILGAQRDVLVSVLDTCPHCGGTGAQPGSSAPPCPCCKGRREIVKRQRNASSTDAGASTSVVCCPICAGRGFQVRQRCTCCRGAALTQQPRSVPVSVPPGVEHGSLLRVPHEGSVTRPGGPRGTVVLEVQVEHEPGMWRRGLDLHSQLQVPFLDALLGGTHTVPTVWGNARLSIPPGTQHGSVLSLDQAGVRRQGSHHFQVQLLLPREVSSAEQELLQQLAVLQRRRRRRQPRGSSSSSSS</sequence>
<dbReference type="GO" id="GO:0051082">
    <property type="term" value="F:unfolded protein binding"/>
    <property type="evidence" value="ECO:0007669"/>
    <property type="project" value="InterPro"/>
</dbReference>
<dbReference type="Gene3D" id="1.10.287.110">
    <property type="entry name" value="DnaJ domain"/>
    <property type="match status" value="1"/>
</dbReference>
<dbReference type="SUPFAM" id="SSF49493">
    <property type="entry name" value="HSP40/DnaJ peptide-binding domain"/>
    <property type="match status" value="2"/>
</dbReference>
<dbReference type="SMART" id="SM00271">
    <property type="entry name" value="DnaJ"/>
    <property type="match status" value="1"/>
</dbReference>
<proteinExistence type="inferred from homology"/>
<dbReference type="GO" id="GO:0005524">
    <property type="term" value="F:ATP binding"/>
    <property type="evidence" value="ECO:0007669"/>
    <property type="project" value="InterPro"/>
</dbReference>
<feature type="compositionally biased region" description="Low complexity" evidence="7">
    <location>
        <begin position="91"/>
        <end position="106"/>
    </location>
</feature>
<accession>A0A2P6U0X4</accession>
<dbReference type="GO" id="GO:0031072">
    <property type="term" value="F:heat shock protein binding"/>
    <property type="evidence" value="ECO:0007669"/>
    <property type="project" value="InterPro"/>
</dbReference>
<dbReference type="CDD" id="cd06257">
    <property type="entry name" value="DnaJ"/>
    <property type="match status" value="1"/>
</dbReference>
<evidence type="ECO:0000259" key="9">
    <source>
        <dbReference type="PROSITE" id="PS51188"/>
    </source>
</evidence>
<evidence type="ECO:0000313" key="10">
    <source>
        <dbReference type="EMBL" id="PRW59959.1"/>
    </source>
</evidence>
<dbReference type="Gene3D" id="2.10.230.10">
    <property type="entry name" value="Heat shock protein DnaJ, cysteine-rich domain"/>
    <property type="match status" value="1"/>
</dbReference>
<dbReference type="SUPFAM" id="SSF46565">
    <property type="entry name" value="Chaperone J-domain"/>
    <property type="match status" value="1"/>
</dbReference>
<evidence type="ECO:0000256" key="3">
    <source>
        <dbReference type="ARBA" id="ARBA00022771"/>
    </source>
</evidence>
<dbReference type="GO" id="GO:0005737">
    <property type="term" value="C:cytoplasm"/>
    <property type="evidence" value="ECO:0007669"/>
    <property type="project" value="TreeGrafter"/>
</dbReference>
<evidence type="ECO:0000313" key="11">
    <source>
        <dbReference type="Proteomes" id="UP000239899"/>
    </source>
</evidence>
<dbReference type="Gene3D" id="2.60.260.20">
    <property type="entry name" value="Urease metallochaperone UreE, N-terminal domain"/>
    <property type="match status" value="2"/>
</dbReference>
<dbReference type="GO" id="GO:0008270">
    <property type="term" value="F:zinc ion binding"/>
    <property type="evidence" value="ECO:0007669"/>
    <property type="project" value="UniProtKB-KW"/>
</dbReference>
<feature type="domain" description="J" evidence="8">
    <location>
        <begin position="21"/>
        <end position="85"/>
    </location>
</feature>
<evidence type="ECO:0000256" key="1">
    <source>
        <dbReference type="ARBA" id="ARBA00022723"/>
    </source>
</evidence>
<dbReference type="InterPro" id="IPR001623">
    <property type="entry name" value="DnaJ_domain"/>
</dbReference>
<feature type="zinc finger region" description="CR-type" evidence="6">
    <location>
        <begin position="124"/>
        <end position="210"/>
    </location>
</feature>
<dbReference type="Pfam" id="PF00226">
    <property type="entry name" value="DnaJ"/>
    <property type="match status" value="1"/>
</dbReference>
<keyword evidence="5" id="KW-0143">Chaperone</keyword>
<keyword evidence="3 6" id="KW-0863">Zinc-finger</keyword>
<keyword evidence="4 6" id="KW-0862">Zinc</keyword>
<dbReference type="GO" id="GO:0042026">
    <property type="term" value="P:protein refolding"/>
    <property type="evidence" value="ECO:0007669"/>
    <property type="project" value="TreeGrafter"/>
</dbReference>
<dbReference type="InterPro" id="IPR002939">
    <property type="entry name" value="DnaJ_C"/>
</dbReference>
<dbReference type="InterPro" id="IPR001305">
    <property type="entry name" value="HSP_DnaJ_Cys-rich_dom"/>
</dbReference>
<comment type="caution">
    <text evidence="10">The sequence shown here is derived from an EMBL/GenBank/DDBJ whole genome shotgun (WGS) entry which is preliminary data.</text>
</comment>
<dbReference type="InterPro" id="IPR018253">
    <property type="entry name" value="DnaJ_domain_CS"/>
</dbReference>
<dbReference type="PROSITE" id="PS00636">
    <property type="entry name" value="DNAJ_1"/>
    <property type="match status" value="1"/>
</dbReference>
<dbReference type="GO" id="GO:0009408">
    <property type="term" value="P:response to heat"/>
    <property type="evidence" value="ECO:0007669"/>
    <property type="project" value="InterPro"/>
</dbReference>
<dbReference type="PRINTS" id="PR00625">
    <property type="entry name" value="JDOMAIN"/>
</dbReference>
<dbReference type="OrthoDB" id="10256793at2759"/>
<dbReference type="PROSITE" id="PS51188">
    <property type="entry name" value="ZF_CR"/>
    <property type="match status" value="1"/>
</dbReference>
<keyword evidence="2" id="KW-0677">Repeat</keyword>
<dbReference type="SUPFAM" id="SSF57938">
    <property type="entry name" value="DnaJ/Hsp40 cysteine-rich domain"/>
    <property type="match status" value="1"/>
</dbReference>
<keyword evidence="11" id="KW-1185">Reference proteome</keyword>
<evidence type="ECO:0000256" key="7">
    <source>
        <dbReference type="SAM" id="MobiDB-lite"/>
    </source>
</evidence>
<dbReference type="InterPro" id="IPR036869">
    <property type="entry name" value="J_dom_sf"/>
</dbReference>
<dbReference type="CDD" id="cd10747">
    <property type="entry name" value="DnaJ_C"/>
    <property type="match status" value="1"/>
</dbReference>
<name>A0A2P6U0X4_CHLSO</name>
<dbReference type="CDD" id="cd10719">
    <property type="entry name" value="DnaJ_zf"/>
    <property type="match status" value="1"/>
</dbReference>
<feature type="region of interest" description="Disordered" evidence="7">
    <location>
        <begin position="83"/>
        <end position="106"/>
    </location>
</feature>
<dbReference type="PROSITE" id="PS50076">
    <property type="entry name" value="DNAJ_2"/>
    <property type="match status" value="1"/>
</dbReference>
<evidence type="ECO:0000256" key="6">
    <source>
        <dbReference type="PROSITE-ProRule" id="PRU00546"/>
    </source>
</evidence>
<dbReference type="InterPro" id="IPR036410">
    <property type="entry name" value="HSP_DnaJ_Cys-rich_dom_sf"/>
</dbReference>
<evidence type="ECO:0000259" key="8">
    <source>
        <dbReference type="PROSITE" id="PS50076"/>
    </source>
</evidence>
<dbReference type="EMBL" id="LHPG02000003">
    <property type="protein sequence ID" value="PRW59959.1"/>
    <property type="molecule type" value="Genomic_DNA"/>
</dbReference>
<organism evidence="10 11">
    <name type="scientific">Chlorella sorokiniana</name>
    <name type="common">Freshwater green alga</name>
    <dbReference type="NCBI Taxonomy" id="3076"/>
    <lineage>
        <taxon>Eukaryota</taxon>
        <taxon>Viridiplantae</taxon>
        <taxon>Chlorophyta</taxon>
        <taxon>core chlorophytes</taxon>
        <taxon>Trebouxiophyceae</taxon>
        <taxon>Chlorellales</taxon>
        <taxon>Chlorellaceae</taxon>
        <taxon>Chlorella clade</taxon>
        <taxon>Chlorella</taxon>
    </lineage>
</organism>
<evidence type="ECO:0000256" key="4">
    <source>
        <dbReference type="ARBA" id="ARBA00022833"/>
    </source>
</evidence>
<dbReference type="STRING" id="3076.A0A2P6U0X4"/>
<keyword evidence="1 6" id="KW-0479">Metal-binding</keyword>
<dbReference type="AlphaFoldDB" id="A0A2P6U0X4"/>
<protein>
    <submittedName>
        <fullName evidence="10">DnaJ-like protein subfamily A member 2-like</fullName>
    </submittedName>
</protein>
<dbReference type="HAMAP" id="MF_01152">
    <property type="entry name" value="DnaJ"/>
    <property type="match status" value="1"/>
</dbReference>
<evidence type="ECO:0000256" key="5">
    <source>
        <dbReference type="ARBA" id="ARBA00023186"/>
    </source>
</evidence>
<dbReference type="InterPro" id="IPR008971">
    <property type="entry name" value="HSP40/DnaJ_pept-bd"/>
</dbReference>
<evidence type="ECO:0000256" key="2">
    <source>
        <dbReference type="ARBA" id="ARBA00022737"/>
    </source>
</evidence>
<dbReference type="PANTHER" id="PTHR43096">
    <property type="entry name" value="DNAJ HOMOLOG 1, MITOCHONDRIAL-RELATED"/>
    <property type="match status" value="1"/>
</dbReference>
<dbReference type="InterPro" id="IPR012724">
    <property type="entry name" value="DnaJ"/>
</dbReference>
<reference evidence="10 11" key="1">
    <citation type="journal article" date="2018" name="Plant J.">
        <title>Genome sequences of Chlorella sorokiniana UTEX 1602 and Micractinium conductrix SAG 241.80: implications to maltose excretion by a green alga.</title>
        <authorList>
            <person name="Arriola M.B."/>
            <person name="Velmurugan N."/>
            <person name="Zhang Y."/>
            <person name="Plunkett M.H."/>
            <person name="Hondzo H."/>
            <person name="Barney B.M."/>
        </authorList>
    </citation>
    <scope>NUCLEOTIDE SEQUENCE [LARGE SCALE GENOMIC DNA]</scope>
    <source>
        <strain evidence="11">UTEX 1602</strain>
    </source>
</reference>
<gene>
    <name evidence="10" type="ORF">C2E21_1888</name>
</gene>